<dbReference type="Proteomes" id="UP000228930">
    <property type="component" value="Unassembled WGS sequence"/>
</dbReference>
<dbReference type="RefSeq" id="WP_100177275.1">
    <property type="nucleotide sequence ID" value="NZ_LFJC01000003.1"/>
</dbReference>
<organism evidence="1 2">
    <name type="scientific">Bradyrhizobium nitroreducens</name>
    <dbReference type="NCBI Taxonomy" id="709803"/>
    <lineage>
        <taxon>Bacteria</taxon>
        <taxon>Pseudomonadati</taxon>
        <taxon>Pseudomonadota</taxon>
        <taxon>Alphaproteobacteria</taxon>
        <taxon>Hyphomicrobiales</taxon>
        <taxon>Nitrobacteraceae</taxon>
        <taxon>Bradyrhizobium</taxon>
    </lineage>
</organism>
<name>A0A2M6UBT8_9BRAD</name>
<dbReference type="EMBL" id="LFJC01000003">
    <property type="protein sequence ID" value="PIT02080.1"/>
    <property type="molecule type" value="Genomic_DNA"/>
</dbReference>
<dbReference type="AlphaFoldDB" id="A0A2M6UBT8"/>
<gene>
    <name evidence="1" type="ORF">TSA1_15915</name>
</gene>
<proteinExistence type="predicted"/>
<reference evidence="1 2" key="1">
    <citation type="submission" date="2015-06" db="EMBL/GenBank/DDBJ databases">
        <title>Comparative genome analysis of nirS-carrying Bradyrhizobium sp. strains.</title>
        <authorList>
            <person name="Ishii S."/>
            <person name="Jang J."/>
            <person name="Nishizawa T."/>
            <person name="Senoo K."/>
        </authorList>
    </citation>
    <scope>NUCLEOTIDE SEQUENCE [LARGE SCALE GENOMIC DNA]</scope>
    <source>
        <strain evidence="1 2">TSA1</strain>
    </source>
</reference>
<protein>
    <submittedName>
        <fullName evidence="1">Uncharacterized protein</fullName>
    </submittedName>
</protein>
<sequence length="61" mass="7051">MFEIGKRYQIHMIEGGSEGYSDWEVVSIELPLIKIRNGVTEDRIVNTSSPMFVRAELSRHK</sequence>
<comment type="caution">
    <text evidence="1">The sequence shown here is derived from an EMBL/GenBank/DDBJ whole genome shotgun (WGS) entry which is preliminary data.</text>
</comment>
<evidence type="ECO:0000313" key="1">
    <source>
        <dbReference type="EMBL" id="PIT02080.1"/>
    </source>
</evidence>
<accession>A0A2M6UBT8</accession>
<evidence type="ECO:0000313" key="2">
    <source>
        <dbReference type="Proteomes" id="UP000228930"/>
    </source>
</evidence>
<keyword evidence="2" id="KW-1185">Reference proteome</keyword>